<gene>
    <name evidence="1" type="ORF">BGZ65_000375</name>
</gene>
<comment type="caution">
    <text evidence="1">The sequence shown here is derived from an EMBL/GenBank/DDBJ whole genome shotgun (WGS) entry which is preliminary data.</text>
</comment>
<reference evidence="1" key="1">
    <citation type="journal article" date="2020" name="Fungal Divers.">
        <title>Resolving the Mortierellaceae phylogeny through synthesis of multi-gene phylogenetics and phylogenomics.</title>
        <authorList>
            <person name="Vandepol N."/>
            <person name="Liber J."/>
            <person name="Desiro A."/>
            <person name="Na H."/>
            <person name="Kennedy M."/>
            <person name="Barry K."/>
            <person name="Grigoriev I.V."/>
            <person name="Miller A.N."/>
            <person name="O'Donnell K."/>
            <person name="Stajich J.E."/>
            <person name="Bonito G."/>
        </authorList>
    </citation>
    <scope>NUCLEOTIDE SEQUENCE</scope>
    <source>
        <strain evidence="1">MES-2147</strain>
    </source>
</reference>
<dbReference type="AlphaFoldDB" id="A0A9P6M5I9"/>
<dbReference type="OrthoDB" id="10250600at2759"/>
<organism evidence="1 2">
    <name type="scientific">Modicella reniformis</name>
    <dbReference type="NCBI Taxonomy" id="1440133"/>
    <lineage>
        <taxon>Eukaryota</taxon>
        <taxon>Fungi</taxon>
        <taxon>Fungi incertae sedis</taxon>
        <taxon>Mucoromycota</taxon>
        <taxon>Mortierellomycotina</taxon>
        <taxon>Mortierellomycetes</taxon>
        <taxon>Mortierellales</taxon>
        <taxon>Mortierellaceae</taxon>
        <taxon>Modicella</taxon>
    </lineage>
</organism>
<feature type="non-terminal residue" evidence="1">
    <location>
        <position position="1"/>
    </location>
</feature>
<evidence type="ECO:0000313" key="2">
    <source>
        <dbReference type="Proteomes" id="UP000749646"/>
    </source>
</evidence>
<dbReference type="Proteomes" id="UP000749646">
    <property type="component" value="Unassembled WGS sequence"/>
</dbReference>
<name>A0A9P6M5I9_9FUNG</name>
<protein>
    <submittedName>
        <fullName evidence="1">Uncharacterized protein</fullName>
    </submittedName>
</protein>
<evidence type="ECO:0000313" key="1">
    <source>
        <dbReference type="EMBL" id="KAF9966474.1"/>
    </source>
</evidence>
<sequence>PDPSPETERVMSTIYSRLEGPGQSPFISRLLVSAKSLTAEISMSALAVMIALAHYPFGVQVAKYEIIETMLKTFQATKNTSNSQLLTNDQVSHLDLIRRQGPFYQRSTATVAIQDMAA</sequence>
<accession>A0A9P6M5I9</accession>
<dbReference type="EMBL" id="JAAAHW010005769">
    <property type="protein sequence ID" value="KAF9966474.1"/>
    <property type="molecule type" value="Genomic_DNA"/>
</dbReference>
<keyword evidence="2" id="KW-1185">Reference proteome</keyword>
<proteinExistence type="predicted"/>